<dbReference type="Proteomes" id="UP000236161">
    <property type="component" value="Unassembled WGS sequence"/>
</dbReference>
<dbReference type="PANTHER" id="PTHR32285:SF19">
    <property type="entry name" value="PROTEIN TRICHOME BIREFRINGENCE-LIKE 6"/>
    <property type="match status" value="1"/>
</dbReference>
<dbReference type="EMBL" id="KZ451978">
    <property type="protein sequence ID" value="PKA55820.1"/>
    <property type="molecule type" value="Genomic_DNA"/>
</dbReference>
<dbReference type="GO" id="GO:0016413">
    <property type="term" value="F:O-acetyltransferase activity"/>
    <property type="evidence" value="ECO:0007669"/>
    <property type="project" value="InterPro"/>
</dbReference>
<protein>
    <recommendedName>
        <fullName evidence="2">Trichome birefringence-like N-terminal domain-containing protein</fullName>
    </recommendedName>
</protein>
<proteinExistence type="predicted"/>
<evidence type="ECO:0000256" key="1">
    <source>
        <dbReference type="SAM" id="Phobius"/>
    </source>
</evidence>
<evidence type="ECO:0000259" key="2">
    <source>
        <dbReference type="Pfam" id="PF14416"/>
    </source>
</evidence>
<gene>
    <name evidence="3" type="ORF">AXF42_Ash012112</name>
</gene>
<dbReference type="OrthoDB" id="630188at2759"/>
<organism evidence="3 4">
    <name type="scientific">Apostasia shenzhenica</name>
    <dbReference type="NCBI Taxonomy" id="1088818"/>
    <lineage>
        <taxon>Eukaryota</taxon>
        <taxon>Viridiplantae</taxon>
        <taxon>Streptophyta</taxon>
        <taxon>Embryophyta</taxon>
        <taxon>Tracheophyta</taxon>
        <taxon>Spermatophyta</taxon>
        <taxon>Magnoliopsida</taxon>
        <taxon>Liliopsida</taxon>
        <taxon>Asparagales</taxon>
        <taxon>Orchidaceae</taxon>
        <taxon>Apostasioideae</taxon>
        <taxon>Apostasia</taxon>
    </lineage>
</organism>
<feature type="transmembrane region" description="Helical" evidence="1">
    <location>
        <begin position="12"/>
        <end position="32"/>
    </location>
</feature>
<dbReference type="Pfam" id="PF14416">
    <property type="entry name" value="PMR5N"/>
    <property type="match status" value="1"/>
</dbReference>
<reference evidence="3 4" key="1">
    <citation type="journal article" date="2017" name="Nature">
        <title>The Apostasia genome and the evolution of orchids.</title>
        <authorList>
            <person name="Zhang G.Q."/>
            <person name="Liu K.W."/>
            <person name="Li Z."/>
            <person name="Lohaus R."/>
            <person name="Hsiao Y.Y."/>
            <person name="Niu S.C."/>
            <person name="Wang J.Y."/>
            <person name="Lin Y.C."/>
            <person name="Xu Q."/>
            <person name="Chen L.J."/>
            <person name="Yoshida K."/>
            <person name="Fujiwara S."/>
            <person name="Wang Z.W."/>
            <person name="Zhang Y.Q."/>
            <person name="Mitsuda N."/>
            <person name="Wang M."/>
            <person name="Liu G.H."/>
            <person name="Pecoraro L."/>
            <person name="Huang H.X."/>
            <person name="Xiao X.J."/>
            <person name="Lin M."/>
            <person name="Wu X.Y."/>
            <person name="Wu W.L."/>
            <person name="Chen Y.Y."/>
            <person name="Chang S.B."/>
            <person name="Sakamoto S."/>
            <person name="Ohme-Takagi M."/>
            <person name="Yagi M."/>
            <person name="Zeng S.J."/>
            <person name="Shen C.Y."/>
            <person name="Yeh C.M."/>
            <person name="Luo Y.B."/>
            <person name="Tsai W.C."/>
            <person name="Van de Peer Y."/>
            <person name="Liu Z.J."/>
        </authorList>
    </citation>
    <scope>NUCLEOTIDE SEQUENCE [LARGE SCALE GENOMIC DNA]</scope>
    <source>
        <strain evidence="4">cv. Shenzhen</strain>
        <tissue evidence="3">Stem</tissue>
    </source>
</reference>
<dbReference type="InterPro" id="IPR029962">
    <property type="entry name" value="TBL"/>
</dbReference>
<evidence type="ECO:0000313" key="4">
    <source>
        <dbReference type="Proteomes" id="UP000236161"/>
    </source>
</evidence>
<keyword evidence="1" id="KW-0472">Membrane</keyword>
<dbReference type="PANTHER" id="PTHR32285">
    <property type="entry name" value="PROTEIN TRICHOME BIREFRINGENCE-LIKE 9-RELATED"/>
    <property type="match status" value="1"/>
</dbReference>
<name>A0A2I0AJV2_9ASPA</name>
<keyword evidence="4" id="KW-1185">Reference proteome</keyword>
<feature type="domain" description="Trichome birefringence-like N-terminal" evidence="2">
    <location>
        <begin position="153"/>
        <end position="205"/>
    </location>
</feature>
<dbReference type="AlphaFoldDB" id="A0A2I0AJV2"/>
<keyword evidence="1" id="KW-1133">Transmembrane helix</keyword>
<evidence type="ECO:0000313" key="3">
    <source>
        <dbReference type="EMBL" id="PKA55820.1"/>
    </source>
</evidence>
<dbReference type="GO" id="GO:0005794">
    <property type="term" value="C:Golgi apparatus"/>
    <property type="evidence" value="ECO:0007669"/>
    <property type="project" value="TreeGrafter"/>
</dbReference>
<dbReference type="InterPro" id="IPR025846">
    <property type="entry name" value="TBL_N"/>
</dbReference>
<keyword evidence="1" id="KW-0812">Transmembrane</keyword>
<sequence>MKRQRSFSIKNTIPLFISFTIPFSVLLSFWAFGSSNSASSQTQLLLSPGGLKDSKPEVSASSGTNLSVAEPKAMILMETHGPEAAVPPKASYSVEVGRNGDFTDTHLSNFTIWSSESMGLVGRSNGSIIGGAFSISSSNRTISSIVEEVGAEACDVSDGRWVYDESYPLYSSDSCPYIDEAFSCEANGRMDRDYMKWRWQPNHCNIPRYSILTSICTVWFRIIGSELSFELSYALSESSFSC</sequence>
<accession>A0A2I0AJV2</accession>
<dbReference type="STRING" id="1088818.A0A2I0AJV2"/>